<keyword evidence="6" id="KW-0067">ATP-binding</keyword>
<evidence type="ECO:0000259" key="9">
    <source>
        <dbReference type="Pfam" id="PF08245"/>
    </source>
</evidence>
<evidence type="ECO:0000256" key="4">
    <source>
        <dbReference type="ARBA" id="ARBA00022598"/>
    </source>
</evidence>
<dbReference type="Pfam" id="PF08245">
    <property type="entry name" value="Mur_ligase_M"/>
    <property type="match status" value="1"/>
</dbReference>
<dbReference type="EC" id="6.3.2.9" evidence="7"/>
<dbReference type="Gene3D" id="3.90.190.20">
    <property type="entry name" value="Mur ligase, C-terminal domain"/>
    <property type="match status" value="1"/>
</dbReference>
<keyword evidence="7" id="KW-0961">Cell wall biogenesis/degradation</keyword>
<dbReference type="SUPFAM" id="SSF53244">
    <property type="entry name" value="MurD-like peptide ligases, peptide-binding domain"/>
    <property type="match status" value="1"/>
</dbReference>
<comment type="catalytic activity">
    <reaction evidence="7">
        <text>UDP-N-acetyl-alpha-D-muramoyl-L-alanine + D-glutamate + ATP = UDP-N-acetyl-alpha-D-muramoyl-L-alanyl-D-glutamate + ADP + phosphate + H(+)</text>
        <dbReference type="Rhea" id="RHEA:16429"/>
        <dbReference type="ChEBI" id="CHEBI:15378"/>
        <dbReference type="ChEBI" id="CHEBI:29986"/>
        <dbReference type="ChEBI" id="CHEBI:30616"/>
        <dbReference type="ChEBI" id="CHEBI:43474"/>
        <dbReference type="ChEBI" id="CHEBI:83898"/>
        <dbReference type="ChEBI" id="CHEBI:83900"/>
        <dbReference type="ChEBI" id="CHEBI:456216"/>
        <dbReference type="EC" id="6.3.2.9"/>
    </reaction>
</comment>
<evidence type="ECO:0000313" key="11">
    <source>
        <dbReference type="Proteomes" id="UP000229132"/>
    </source>
</evidence>
<dbReference type="Gene3D" id="3.40.1190.10">
    <property type="entry name" value="Mur-like, catalytic domain"/>
    <property type="match status" value="1"/>
</dbReference>
<dbReference type="NCBIfam" id="TIGR01087">
    <property type="entry name" value="murD"/>
    <property type="match status" value="1"/>
</dbReference>
<comment type="pathway">
    <text evidence="2 7">Cell wall biogenesis; peptidoglycan biosynthesis.</text>
</comment>
<dbReference type="GO" id="GO:0071555">
    <property type="term" value="P:cell wall organization"/>
    <property type="evidence" value="ECO:0007669"/>
    <property type="project" value="UniProtKB-KW"/>
</dbReference>
<dbReference type="InterPro" id="IPR005762">
    <property type="entry name" value="MurD"/>
</dbReference>
<dbReference type="InterPro" id="IPR036615">
    <property type="entry name" value="Mur_ligase_C_dom_sf"/>
</dbReference>
<dbReference type="Pfam" id="PF21799">
    <property type="entry name" value="MurD-like_N"/>
    <property type="match status" value="1"/>
</dbReference>
<dbReference type="InterPro" id="IPR013221">
    <property type="entry name" value="Mur_ligase_cen"/>
</dbReference>
<dbReference type="GO" id="GO:0008764">
    <property type="term" value="F:UDP-N-acetylmuramoylalanine-D-glutamate ligase activity"/>
    <property type="evidence" value="ECO:0007669"/>
    <property type="project" value="UniProtKB-EC"/>
</dbReference>
<keyword evidence="3" id="KW-0963">Cytoplasm</keyword>
<evidence type="ECO:0000256" key="6">
    <source>
        <dbReference type="ARBA" id="ARBA00022840"/>
    </source>
</evidence>
<dbReference type="InterPro" id="IPR004101">
    <property type="entry name" value="Mur_ligase_C"/>
</dbReference>
<comment type="function">
    <text evidence="7">Cell wall formation. Catalyzes the addition of glutamate to the nucleotide precursor UDP-N-acetylmuramoyl-L-alanine (UMA).</text>
</comment>
<dbReference type="GO" id="GO:0008360">
    <property type="term" value="P:regulation of cell shape"/>
    <property type="evidence" value="ECO:0007669"/>
    <property type="project" value="UniProtKB-KW"/>
</dbReference>
<dbReference type="UniPathway" id="UPA00219"/>
<keyword evidence="4 10" id="KW-0436">Ligase</keyword>
<evidence type="ECO:0000256" key="3">
    <source>
        <dbReference type="ARBA" id="ARBA00022490"/>
    </source>
</evidence>
<feature type="domain" description="Mur ligase C-terminal" evidence="8">
    <location>
        <begin position="311"/>
        <end position="428"/>
    </location>
</feature>
<dbReference type="SUPFAM" id="SSF53623">
    <property type="entry name" value="MurD-like peptide ligases, catalytic domain"/>
    <property type="match status" value="1"/>
</dbReference>
<sequence length="453" mass="50685">MNDFCAYFKDKKITVMGLGLLGRGLGYTKFLAECGADLIVTDLKTKEQLKASVEEITNYELRIKNKIKIKFVLGKHRLADFRNRDMIIKAAGVPLDSIYIKEAQKNGIPIEMDVSLFIKCAPEVILIGITGTRGKSMTTALTYEILKQNEKFLGVKVHIGGNVRGVATLPLLKKVKAGDILVAELDSWQLQGFGDAKISPHISVFTSFMPDHMNFYGGNMQKYFSDKANIFKYQKERDYLIVRPHVRKLINKKNKSKMIIADIKKLSGYKFIVPGEHQRENLACAVEVAGLFKIPNSKIRAVVKRFKGLEGRLQYVETIRGVRIFNDNNATTPEATIAGIKALYQVGKEGKIILICGGADKGLDLGLYVNVVNIFCKTVILIPGTGTNKLLKNYKLKISNEKAKDLESAVPKALKYGKKGDIILFSPAFASFGQFNNEYERNNMFLNIIKKLK</sequence>
<accession>A0A2J0MIV2</accession>
<reference evidence="11" key="1">
    <citation type="submission" date="2017-09" db="EMBL/GenBank/DDBJ databases">
        <title>Depth-based differentiation of microbial function through sediment-hosted aquifers and enrichment of novel symbionts in the deep terrestrial subsurface.</title>
        <authorList>
            <person name="Probst A.J."/>
            <person name="Ladd B."/>
            <person name="Jarett J.K."/>
            <person name="Geller-Mcgrath D.E."/>
            <person name="Sieber C.M.K."/>
            <person name="Emerson J.B."/>
            <person name="Anantharaman K."/>
            <person name="Thomas B.C."/>
            <person name="Malmstrom R."/>
            <person name="Stieglmeier M."/>
            <person name="Klingl A."/>
            <person name="Woyke T."/>
            <person name="Ryan C.M."/>
            <person name="Banfield J.F."/>
        </authorList>
    </citation>
    <scope>NUCLEOTIDE SEQUENCE [LARGE SCALE GENOMIC DNA]</scope>
</reference>
<keyword evidence="7" id="KW-0132">Cell division</keyword>
<proteinExistence type="predicted"/>
<keyword evidence="7" id="KW-0573">Peptidoglycan synthesis</keyword>
<evidence type="ECO:0000256" key="7">
    <source>
        <dbReference type="RuleBase" id="RU003664"/>
    </source>
</evidence>
<keyword evidence="7" id="KW-0133">Cell shape</keyword>
<protein>
    <recommendedName>
        <fullName evidence="7">UDP-N-acetylmuramoylalanine--D-glutamate ligase</fullName>
        <ecNumber evidence="7">6.3.2.9</ecNumber>
    </recommendedName>
</protein>
<evidence type="ECO:0000256" key="2">
    <source>
        <dbReference type="ARBA" id="ARBA00004752"/>
    </source>
</evidence>
<dbReference type="AlphaFoldDB" id="A0A2J0MIV2"/>
<dbReference type="GO" id="GO:0005524">
    <property type="term" value="F:ATP binding"/>
    <property type="evidence" value="ECO:0007669"/>
    <property type="project" value="UniProtKB-KW"/>
</dbReference>
<evidence type="ECO:0000256" key="1">
    <source>
        <dbReference type="ARBA" id="ARBA00004496"/>
    </source>
</evidence>
<dbReference type="GO" id="GO:0005737">
    <property type="term" value="C:cytoplasm"/>
    <property type="evidence" value="ECO:0007669"/>
    <property type="project" value="UniProtKB-SubCell"/>
</dbReference>
<dbReference type="PANTHER" id="PTHR43692">
    <property type="entry name" value="UDP-N-ACETYLMURAMOYLALANINE--D-GLUTAMATE LIGASE"/>
    <property type="match status" value="1"/>
</dbReference>
<gene>
    <name evidence="10" type="primary">murD</name>
    <name evidence="10" type="ORF">COX94_01800</name>
</gene>
<dbReference type="GO" id="GO:0009252">
    <property type="term" value="P:peptidoglycan biosynthetic process"/>
    <property type="evidence" value="ECO:0007669"/>
    <property type="project" value="UniProtKB-UniPathway"/>
</dbReference>
<evidence type="ECO:0000259" key="8">
    <source>
        <dbReference type="Pfam" id="PF02875"/>
    </source>
</evidence>
<dbReference type="Gene3D" id="3.40.50.720">
    <property type="entry name" value="NAD(P)-binding Rossmann-like Domain"/>
    <property type="match status" value="1"/>
</dbReference>
<evidence type="ECO:0000256" key="5">
    <source>
        <dbReference type="ARBA" id="ARBA00022741"/>
    </source>
</evidence>
<dbReference type="Pfam" id="PF02875">
    <property type="entry name" value="Mur_ligase_C"/>
    <property type="match status" value="1"/>
</dbReference>
<keyword evidence="7" id="KW-0131">Cell cycle</keyword>
<dbReference type="GO" id="GO:0051301">
    <property type="term" value="P:cell division"/>
    <property type="evidence" value="ECO:0007669"/>
    <property type="project" value="UniProtKB-KW"/>
</dbReference>
<organism evidence="10 11">
    <name type="scientific">Candidatus Nomurabacteria bacterium CG_4_10_14_0_2_um_filter_33_9</name>
    <dbReference type="NCBI Taxonomy" id="1974728"/>
    <lineage>
        <taxon>Bacteria</taxon>
        <taxon>Candidatus Nomuraibacteriota</taxon>
    </lineage>
</organism>
<comment type="subcellular location">
    <subcellularLocation>
        <location evidence="1 7">Cytoplasm</location>
    </subcellularLocation>
</comment>
<evidence type="ECO:0000313" key="10">
    <source>
        <dbReference type="EMBL" id="PIZ85879.1"/>
    </source>
</evidence>
<feature type="domain" description="Mur ligase central" evidence="9">
    <location>
        <begin position="129"/>
        <end position="259"/>
    </location>
</feature>
<dbReference type="PANTHER" id="PTHR43692:SF1">
    <property type="entry name" value="UDP-N-ACETYLMURAMOYLALANINE--D-GLUTAMATE LIGASE"/>
    <property type="match status" value="1"/>
</dbReference>
<dbReference type="InterPro" id="IPR036565">
    <property type="entry name" value="Mur-like_cat_sf"/>
</dbReference>
<dbReference type="Proteomes" id="UP000229132">
    <property type="component" value="Unassembled WGS sequence"/>
</dbReference>
<comment type="caution">
    <text evidence="10">The sequence shown here is derived from an EMBL/GenBank/DDBJ whole genome shotgun (WGS) entry which is preliminary data.</text>
</comment>
<dbReference type="EMBL" id="PFOX01000032">
    <property type="protein sequence ID" value="PIZ85879.1"/>
    <property type="molecule type" value="Genomic_DNA"/>
</dbReference>
<keyword evidence="5" id="KW-0547">Nucleotide-binding</keyword>
<name>A0A2J0MIV2_9BACT</name>
<dbReference type="SUPFAM" id="SSF51984">
    <property type="entry name" value="MurCD N-terminal domain"/>
    <property type="match status" value="1"/>
</dbReference>